<dbReference type="Proteomes" id="UP000287394">
    <property type="component" value="Chromosome"/>
</dbReference>
<keyword evidence="2" id="KW-1185">Reference proteome</keyword>
<proteinExistence type="predicted"/>
<name>A0A402CZZ8_9BACT</name>
<evidence type="ECO:0000313" key="1">
    <source>
        <dbReference type="EMBL" id="BDI33826.1"/>
    </source>
</evidence>
<dbReference type="EMBL" id="AP025739">
    <property type="protein sequence ID" value="BDI33826.1"/>
    <property type="molecule type" value="Genomic_DNA"/>
</dbReference>
<protein>
    <submittedName>
        <fullName evidence="1">Uncharacterized protein</fullName>
    </submittedName>
</protein>
<reference evidence="1 2" key="1">
    <citation type="journal article" date="2019" name="Int. J. Syst. Evol. Microbiol.">
        <title>Capsulimonas corticalis gen. nov., sp. nov., an aerobic capsulated bacterium, of a novel bacterial order, Capsulimonadales ord. nov., of the class Armatimonadia of the phylum Armatimonadetes.</title>
        <authorList>
            <person name="Li J."/>
            <person name="Kudo C."/>
            <person name="Tonouchi A."/>
        </authorList>
    </citation>
    <scope>NUCLEOTIDE SEQUENCE [LARGE SCALE GENOMIC DNA]</scope>
    <source>
        <strain evidence="1 2">AX-7</strain>
    </source>
</reference>
<accession>A0A402CZZ8</accession>
<sequence>MNASALVEQKLEKLIASPAHDRHHQWGDIAFERVNIGASPQARQHAINTLKFGLFNNIH</sequence>
<organism evidence="1 2">
    <name type="scientific">Capsulimonas corticalis</name>
    <dbReference type="NCBI Taxonomy" id="2219043"/>
    <lineage>
        <taxon>Bacteria</taxon>
        <taxon>Bacillati</taxon>
        <taxon>Armatimonadota</taxon>
        <taxon>Armatimonadia</taxon>
        <taxon>Capsulimonadales</taxon>
        <taxon>Capsulimonadaceae</taxon>
        <taxon>Capsulimonas</taxon>
    </lineage>
</organism>
<evidence type="ECO:0000313" key="2">
    <source>
        <dbReference type="Proteomes" id="UP000287394"/>
    </source>
</evidence>
<dbReference type="KEGG" id="ccot:CCAX7_58770"/>
<gene>
    <name evidence="1" type="ORF">CCAX7_58770</name>
</gene>
<dbReference type="AlphaFoldDB" id="A0A402CZZ8"/>